<keyword evidence="1" id="KW-0812">Transmembrane</keyword>
<keyword evidence="1" id="KW-0472">Membrane</keyword>
<protein>
    <submittedName>
        <fullName evidence="2">Uncharacterized protein</fullName>
    </submittedName>
</protein>
<dbReference type="AlphaFoldDB" id="X6PAE2"/>
<accession>X6PAE2</accession>
<keyword evidence="3" id="KW-1185">Reference proteome</keyword>
<dbReference type="EMBL" id="ASPP01002027">
    <property type="protein sequence ID" value="ETO35029.1"/>
    <property type="molecule type" value="Genomic_DNA"/>
</dbReference>
<dbReference type="Proteomes" id="UP000023152">
    <property type="component" value="Unassembled WGS sequence"/>
</dbReference>
<feature type="transmembrane region" description="Helical" evidence="1">
    <location>
        <begin position="250"/>
        <end position="271"/>
    </location>
</feature>
<sequence>MRRYVSVKKARNASKVHECRKWDCRKDTPVLCLLTAAFASLFFHSYLLSFVAMYWNDMYDNVVLYWWDYVLLATYMTLVQICIYGSITIAEEYKQKKHSISKPNKYWSVILLRAVVSCMLAVMTVWCSLGVTIALVGYLYWYDIIATYILNSVFASGSVAQFLHNLFEVLQIGTRSTTKSELAMYIFECHLNKNLILLYNYGMSQDPILDSLLKEIDFFFRSIYNPTKSYPIEKRANASPLQRLFGRTKAFLLGIVLAYLIYAAYFCIRFYFINPAQFVQFPTNNWYQSYISGFVIVNIICHCTFVCILLWILLQSLLFQYTPKLQYIDYRTRLLLESFGELYFE</sequence>
<feature type="transmembrane region" description="Helical" evidence="1">
    <location>
        <begin position="30"/>
        <end position="54"/>
    </location>
</feature>
<comment type="caution">
    <text evidence="2">The sequence shown here is derived from an EMBL/GenBank/DDBJ whole genome shotgun (WGS) entry which is preliminary data.</text>
</comment>
<keyword evidence="1" id="KW-1133">Transmembrane helix</keyword>
<feature type="transmembrane region" description="Helical" evidence="1">
    <location>
        <begin position="145"/>
        <end position="167"/>
    </location>
</feature>
<feature type="transmembrane region" description="Helical" evidence="1">
    <location>
        <begin position="291"/>
        <end position="314"/>
    </location>
</feature>
<organism evidence="2 3">
    <name type="scientific">Reticulomyxa filosa</name>
    <dbReference type="NCBI Taxonomy" id="46433"/>
    <lineage>
        <taxon>Eukaryota</taxon>
        <taxon>Sar</taxon>
        <taxon>Rhizaria</taxon>
        <taxon>Retaria</taxon>
        <taxon>Foraminifera</taxon>
        <taxon>Monothalamids</taxon>
        <taxon>Reticulomyxidae</taxon>
        <taxon>Reticulomyxa</taxon>
    </lineage>
</organism>
<feature type="transmembrane region" description="Helical" evidence="1">
    <location>
        <begin position="110"/>
        <end position="139"/>
    </location>
</feature>
<gene>
    <name evidence="2" type="ORF">RFI_02045</name>
</gene>
<reference evidence="2 3" key="1">
    <citation type="journal article" date="2013" name="Curr. Biol.">
        <title>The Genome of the Foraminiferan Reticulomyxa filosa.</title>
        <authorList>
            <person name="Glockner G."/>
            <person name="Hulsmann N."/>
            <person name="Schleicher M."/>
            <person name="Noegel A.A."/>
            <person name="Eichinger L."/>
            <person name="Gallinger C."/>
            <person name="Pawlowski J."/>
            <person name="Sierra R."/>
            <person name="Euteneuer U."/>
            <person name="Pillet L."/>
            <person name="Moustafa A."/>
            <person name="Platzer M."/>
            <person name="Groth M."/>
            <person name="Szafranski K."/>
            <person name="Schliwa M."/>
        </authorList>
    </citation>
    <scope>NUCLEOTIDE SEQUENCE [LARGE SCALE GENOMIC DNA]</scope>
</reference>
<proteinExistence type="predicted"/>
<evidence type="ECO:0000313" key="2">
    <source>
        <dbReference type="EMBL" id="ETO35029.1"/>
    </source>
</evidence>
<evidence type="ECO:0000313" key="3">
    <source>
        <dbReference type="Proteomes" id="UP000023152"/>
    </source>
</evidence>
<feature type="transmembrane region" description="Helical" evidence="1">
    <location>
        <begin position="66"/>
        <end position="89"/>
    </location>
</feature>
<evidence type="ECO:0000256" key="1">
    <source>
        <dbReference type="SAM" id="Phobius"/>
    </source>
</evidence>
<name>X6PAE2_RETFI</name>